<evidence type="ECO:0000256" key="2">
    <source>
        <dbReference type="SAM" id="Phobius"/>
    </source>
</evidence>
<gene>
    <name evidence="3" type="ORF">EGYM00163_LOCUS43972</name>
</gene>
<keyword evidence="2" id="KW-1133">Transmembrane helix</keyword>
<keyword evidence="2" id="KW-0472">Membrane</keyword>
<organism evidence="3">
    <name type="scientific">Eutreptiella gymnastica</name>
    <dbReference type="NCBI Taxonomy" id="73025"/>
    <lineage>
        <taxon>Eukaryota</taxon>
        <taxon>Discoba</taxon>
        <taxon>Euglenozoa</taxon>
        <taxon>Euglenida</taxon>
        <taxon>Spirocuta</taxon>
        <taxon>Euglenophyceae</taxon>
        <taxon>Eutreptiales</taxon>
        <taxon>Eutreptiaceae</taxon>
        <taxon>Eutreptiella</taxon>
    </lineage>
</organism>
<keyword evidence="2" id="KW-0812">Transmembrane</keyword>
<reference evidence="3" key="1">
    <citation type="submission" date="2021-01" db="EMBL/GenBank/DDBJ databases">
        <authorList>
            <person name="Corre E."/>
            <person name="Pelletier E."/>
            <person name="Niang G."/>
            <person name="Scheremetjew M."/>
            <person name="Finn R."/>
            <person name="Kale V."/>
            <person name="Holt S."/>
            <person name="Cochrane G."/>
            <person name="Meng A."/>
            <person name="Brown T."/>
            <person name="Cohen L."/>
        </authorList>
    </citation>
    <scope>NUCLEOTIDE SEQUENCE</scope>
    <source>
        <strain evidence="3">CCMP1594</strain>
    </source>
</reference>
<feature type="region of interest" description="Disordered" evidence="1">
    <location>
        <begin position="300"/>
        <end position="375"/>
    </location>
</feature>
<dbReference type="EMBL" id="HBJA01127608">
    <property type="protein sequence ID" value="CAE0832687.1"/>
    <property type="molecule type" value="Transcribed_RNA"/>
</dbReference>
<name>A0A7S4LJ08_9EUGL</name>
<dbReference type="AlphaFoldDB" id="A0A7S4LJ08"/>
<feature type="compositionally biased region" description="Basic residues" evidence="1">
    <location>
        <begin position="352"/>
        <end position="363"/>
    </location>
</feature>
<protein>
    <submittedName>
        <fullName evidence="3">Uncharacterized protein</fullName>
    </submittedName>
</protein>
<feature type="compositionally biased region" description="Basic residues" evidence="1">
    <location>
        <begin position="121"/>
        <end position="130"/>
    </location>
</feature>
<feature type="compositionally biased region" description="Basic and acidic residues" evidence="1">
    <location>
        <begin position="303"/>
        <end position="313"/>
    </location>
</feature>
<accession>A0A7S4LJ08</accession>
<sequence>MNEHTCLVVSSTDAHYFRDSDVDCSKREYSTSRKCARNTNLVFVASCLSALTWFVIHWTNSSSVSLMVWARTQSQNTRATPRLTPMQTRHLTSHPLMATVMDTGNDLSPPEFGTNTPTKRTQNKPKRKRRAAEPGAIKIKTRTKEVADSEAEGVSFEADTQRLTGLLAEQKPTSSQVAAAVADDEPIPATNEDGSLKTLDAEEIEALWRYVPKPLLHIGAHVSPSHIQTMSDILRAQGVIKIKFADHKMDLLDAAALLMSGRRDIRFLRAHRNQKTLLLASANAVQQILDGVFYPPGRKPTVKKGELEEKAVDQGRPPQDEGAQSTSGRPVLYKTKAKSKVSAPKKAEPSKKPKRSNLRRSGRRAGDMEFDDSGW</sequence>
<proteinExistence type="predicted"/>
<feature type="region of interest" description="Disordered" evidence="1">
    <location>
        <begin position="105"/>
        <end position="137"/>
    </location>
</feature>
<evidence type="ECO:0000313" key="3">
    <source>
        <dbReference type="EMBL" id="CAE0832687.1"/>
    </source>
</evidence>
<evidence type="ECO:0000256" key="1">
    <source>
        <dbReference type="SAM" id="MobiDB-lite"/>
    </source>
</evidence>
<feature type="transmembrane region" description="Helical" evidence="2">
    <location>
        <begin position="41"/>
        <end position="58"/>
    </location>
</feature>